<dbReference type="RefSeq" id="XP_020079815.1">
    <property type="nucleotide sequence ID" value="XM_020224226.1"/>
</dbReference>
<feature type="compositionally biased region" description="Polar residues" evidence="3">
    <location>
        <begin position="492"/>
        <end position="511"/>
    </location>
</feature>
<dbReference type="Gene3D" id="1.20.920.10">
    <property type="entry name" value="Bromodomain-like"/>
    <property type="match status" value="1"/>
</dbReference>
<feature type="compositionally biased region" description="Basic and acidic residues" evidence="3">
    <location>
        <begin position="266"/>
        <end position="279"/>
    </location>
</feature>
<name>A0A6P5EE55_ANACO</name>
<dbReference type="InterPro" id="IPR001487">
    <property type="entry name" value="Bromodomain"/>
</dbReference>
<dbReference type="GeneID" id="109703569"/>
<feature type="region of interest" description="Disordered" evidence="3">
    <location>
        <begin position="266"/>
        <end position="341"/>
    </location>
</feature>
<feature type="compositionally biased region" description="Low complexity" evidence="3">
    <location>
        <begin position="296"/>
        <end position="309"/>
    </location>
</feature>
<feature type="compositionally biased region" description="Polar residues" evidence="3">
    <location>
        <begin position="638"/>
        <end position="649"/>
    </location>
</feature>
<evidence type="ECO:0000259" key="4">
    <source>
        <dbReference type="PROSITE" id="PS50014"/>
    </source>
</evidence>
<dbReference type="OrthoDB" id="21449at2759"/>
<feature type="compositionally biased region" description="Basic and acidic residues" evidence="3">
    <location>
        <begin position="323"/>
        <end position="334"/>
    </location>
</feature>
<accession>A0A6P5EE55</accession>
<dbReference type="PROSITE" id="PS00633">
    <property type="entry name" value="BROMODOMAIN_1"/>
    <property type="match status" value="1"/>
</dbReference>
<dbReference type="Proteomes" id="UP000515123">
    <property type="component" value="Linkage group 25"/>
</dbReference>
<evidence type="ECO:0000256" key="2">
    <source>
        <dbReference type="PROSITE-ProRule" id="PRU00035"/>
    </source>
</evidence>
<feature type="compositionally biased region" description="Basic and acidic residues" evidence="3">
    <location>
        <begin position="1"/>
        <end position="10"/>
    </location>
</feature>
<dbReference type="InterPro" id="IPR051831">
    <property type="entry name" value="Bromodomain_contain_prot"/>
</dbReference>
<dbReference type="AlphaFoldDB" id="A0A6P5EE55"/>
<evidence type="ECO:0000313" key="5">
    <source>
        <dbReference type="Proteomes" id="UP000515123"/>
    </source>
</evidence>
<feature type="compositionally biased region" description="Basic residues" evidence="3">
    <location>
        <begin position="280"/>
        <end position="295"/>
    </location>
</feature>
<feature type="region of interest" description="Disordered" evidence="3">
    <location>
        <begin position="492"/>
        <end position="542"/>
    </location>
</feature>
<reference evidence="6" key="2">
    <citation type="submission" date="2025-08" db="UniProtKB">
        <authorList>
            <consortium name="RefSeq"/>
        </authorList>
    </citation>
    <scope>IDENTIFICATION</scope>
    <source>
        <tissue evidence="6">Leaf</tissue>
    </source>
</reference>
<feature type="domain" description="Bromo" evidence="4">
    <location>
        <begin position="179"/>
        <end position="249"/>
    </location>
</feature>
<organism evidence="5 6">
    <name type="scientific">Ananas comosus</name>
    <name type="common">Pineapple</name>
    <name type="synonym">Ananas ananas</name>
    <dbReference type="NCBI Taxonomy" id="4615"/>
    <lineage>
        <taxon>Eukaryota</taxon>
        <taxon>Viridiplantae</taxon>
        <taxon>Streptophyta</taxon>
        <taxon>Embryophyta</taxon>
        <taxon>Tracheophyta</taxon>
        <taxon>Spermatophyta</taxon>
        <taxon>Magnoliopsida</taxon>
        <taxon>Liliopsida</taxon>
        <taxon>Poales</taxon>
        <taxon>Bromeliaceae</taxon>
        <taxon>Bromelioideae</taxon>
        <taxon>Ananas</taxon>
    </lineage>
</organism>
<keyword evidence="1 2" id="KW-0103">Bromodomain</keyword>
<dbReference type="Gramene" id="Aco013029.1.mrna1">
    <property type="protein sequence ID" value="Aco013029.1.mrna1"/>
    <property type="gene ID" value="Aco013029.1.path1"/>
</dbReference>
<feature type="compositionally biased region" description="Polar residues" evidence="3">
    <location>
        <begin position="519"/>
        <end position="528"/>
    </location>
</feature>
<evidence type="ECO:0000256" key="1">
    <source>
        <dbReference type="ARBA" id="ARBA00023117"/>
    </source>
</evidence>
<keyword evidence="5" id="KW-1185">Reference proteome</keyword>
<proteinExistence type="predicted"/>
<protein>
    <submittedName>
        <fullName evidence="6">Bromodomain-containing protein DDB_G0270170-like</fullName>
    </submittedName>
</protein>
<dbReference type="PROSITE" id="PS50014">
    <property type="entry name" value="BROMODOMAIN_2"/>
    <property type="match status" value="1"/>
</dbReference>
<evidence type="ECO:0000313" key="6">
    <source>
        <dbReference type="RefSeq" id="XP_020079815.1"/>
    </source>
</evidence>
<dbReference type="InterPro" id="IPR018359">
    <property type="entry name" value="Bromodomain_CS"/>
</dbReference>
<gene>
    <name evidence="6" type="primary">LOC109703569</name>
</gene>
<feature type="compositionally biased region" description="Basic residues" evidence="3">
    <location>
        <begin position="96"/>
        <end position="108"/>
    </location>
</feature>
<dbReference type="CDD" id="cd04369">
    <property type="entry name" value="Bromodomain"/>
    <property type="match status" value="1"/>
</dbReference>
<dbReference type="Pfam" id="PF00439">
    <property type="entry name" value="Bromodomain"/>
    <property type="match status" value="1"/>
</dbReference>
<feature type="region of interest" description="Disordered" evidence="3">
    <location>
        <begin position="1"/>
        <end position="164"/>
    </location>
</feature>
<feature type="region of interest" description="Disordered" evidence="3">
    <location>
        <begin position="614"/>
        <end position="663"/>
    </location>
</feature>
<dbReference type="InterPro" id="IPR036427">
    <property type="entry name" value="Bromodomain-like_sf"/>
</dbReference>
<reference evidence="5" key="1">
    <citation type="journal article" date="2015" name="Nat. Genet.">
        <title>The pineapple genome and the evolution of CAM photosynthesis.</title>
        <authorList>
            <person name="Ming R."/>
            <person name="VanBuren R."/>
            <person name="Wai C.M."/>
            <person name="Tang H."/>
            <person name="Schatz M.C."/>
            <person name="Bowers J.E."/>
            <person name="Lyons E."/>
            <person name="Wang M.L."/>
            <person name="Chen J."/>
            <person name="Biggers E."/>
            <person name="Zhang J."/>
            <person name="Huang L."/>
            <person name="Zhang L."/>
            <person name="Miao W."/>
            <person name="Zhang J."/>
            <person name="Ye Z."/>
            <person name="Miao C."/>
            <person name="Lin Z."/>
            <person name="Wang H."/>
            <person name="Zhou H."/>
            <person name="Yim W.C."/>
            <person name="Priest H.D."/>
            <person name="Zheng C."/>
            <person name="Woodhouse M."/>
            <person name="Edger P.P."/>
            <person name="Guyot R."/>
            <person name="Guo H.B."/>
            <person name="Guo H."/>
            <person name="Zheng G."/>
            <person name="Singh R."/>
            <person name="Sharma A."/>
            <person name="Min X."/>
            <person name="Zheng Y."/>
            <person name="Lee H."/>
            <person name="Gurtowski J."/>
            <person name="Sedlazeck F.J."/>
            <person name="Harkess A."/>
            <person name="McKain M.R."/>
            <person name="Liao Z."/>
            <person name="Fang J."/>
            <person name="Liu J."/>
            <person name="Zhang X."/>
            <person name="Zhang Q."/>
            <person name="Hu W."/>
            <person name="Qin Y."/>
            <person name="Wang K."/>
            <person name="Chen L.Y."/>
            <person name="Shirley N."/>
            <person name="Lin Y.R."/>
            <person name="Liu L.Y."/>
            <person name="Hernandez A.G."/>
            <person name="Wright C.L."/>
            <person name="Bulone V."/>
            <person name="Tuskan G.A."/>
            <person name="Heath K."/>
            <person name="Zee F."/>
            <person name="Moore P.H."/>
            <person name="Sunkar R."/>
            <person name="Leebens-Mack J.H."/>
            <person name="Mockler T."/>
            <person name="Bennetzen J.L."/>
            <person name="Freeling M."/>
            <person name="Sankoff D."/>
            <person name="Paterson A.H."/>
            <person name="Zhu X."/>
            <person name="Yang X."/>
            <person name="Smith J.A."/>
            <person name="Cushman J.C."/>
            <person name="Paull R.E."/>
            <person name="Yu Q."/>
        </authorList>
    </citation>
    <scope>NUCLEOTIDE SEQUENCE [LARGE SCALE GENOMIC DNA]</scope>
    <source>
        <strain evidence="5">cv. F153</strain>
    </source>
</reference>
<dbReference type="PANTHER" id="PTHR22881">
    <property type="entry name" value="BROMODOMAIN CONTAINING PROTEIN"/>
    <property type="match status" value="1"/>
</dbReference>
<evidence type="ECO:0000256" key="3">
    <source>
        <dbReference type="SAM" id="MobiDB-lite"/>
    </source>
</evidence>
<dbReference type="PRINTS" id="PR00503">
    <property type="entry name" value="BROMODOMAIN"/>
</dbReference>
<dbReference type="PANTHER" id="PTHR22881:SF27">
    <property type="entry name" value="BROMODOMAIN CONTAINING 7_9"/>
    <property type="match status" value="1"/>
</dbReference>
<dbReference type="SMART" id="SM00297">
    <property type="entry name" value="BROMO"/>
    <property type="match status" value="1"/>
</dbReference>
<dbReference type="SUPFAM" id="SSF47370">
    <property type="entry name" value="Bromodomain"/>
    <property type="match status" value="1"/>
</dbReference>
<sequence length="663" mass="72985">MGDNSKPVETKRKKKKGRPSLLDLQKRNLRLQKLQSQNPSPDPKPAAAAAANPHLRFSAPSRRPTRRNPNPDPAAEEEEEEDEDEDEEEGEDGGRREKKLRFVLRLPHRGPDSPSNSAESSGGGARKRRIGDIGADRDQRGGPNSASKATDGVQGQCDPGPTTSLPDKKLLVFILDRLQKKDTYGVFSEPVDPEELPDYHDIIKHPMDFATIRKKLADGVYANLEQFENDVFLISSNAMRYNSSDTIYYRQARAIEELAKKDFENLRQESDDSEPEQKPRRGRPPIKNIIRKKVGRPPSVRPSSDPPSDATLANAGNNGLRSHLGDDLSRKGPDAPRAAYGLRNIETRSWLGEQKSDRNEHCSGSTMKGFVTKYGKKPFLIDELRRNTYMQPQHSTSIHVPPIINTFEVDRKQLVPVGLQIQHTYAHSLVRFAAKLGPIGWQIAAKRIEQVLPPGTKFGPGWVGANEAPQHSHLPLVTASPLHSSIPQNISPTPCTSTVSPAESPSNSSAVQDRVCETNLPTPSLASNTKDDDKAAQPTINGFNTPLGFTMASQIGKVVESSMPRGSMGLEPRMIHGNTILRSNSTHNYRIPVTQHEVEKAKLAGYSDYSGADQQGVWRGFPQHSQRGSDGPPDLNVGFQSPGSPTSKSVLVDQKQPDLALQL</sequence>
<feature type="compositionally biased region" description="Acidic residues" evidence="3">
    <location>
        <begin position="74"/>
        <end position="91"/>
    </location>
</feature>
<feature type="compositionally biased region" description="Basic and acidic residues" evidence="3">
    <location>
        <begin position="130"/>
        <end position="140"/>
    </location>
</feature>